<dbReference type="Pfam" id="PF20467">
    <property type="entry name" value="MmeI_C"/>
    <property type="match status" value="1"/>
</dbReference>
<feature type="domain" description="MmeI-like target recognition" evidence="8">
    <location>
        <begin position="631"/>
        <end position="831"/>
    </location>
</feature>
<dbReference type="InterPro" id="IPR046819">
    <property type="entry name" value="MmeI_hel"/>
</dbReference>
<evidence type="ECO:0000259" key="9">
    <source>
        <dbReference type="Pfam" id="PF20467"/>
    </source>
</evidence>
<dbReference type="Pfam" id="PF20466">
    <property type="entry name" value="MmeI_TRD"/>
    <property type="match status" value="1"/>
</dbReference>
<proteinExistence type="predicted"/>
<dbReference type="InterPro" id="IPR046818">
    <property type="entry name" value="MmeI_C"/>
</dbReference>
<dbReference type="PANTHER" id="PTHR33841">
    <property type="entry name" value="DNA METHYLTRANSFERASE YEEA-RELATED"/>
    <property type="match status" value="1"/>
</dbReference>
<dbReference type="EC" id="2.1.1.72" evidence="1"/>
<comment type="catalytic activity">
    <reaction evidence="4">
        <text>a 2'-deoxyadenosine in DNA + S-adenosyl-L-methionine = an N(6)-methyl-2'-deoxyadenosine in DNA + S-adenosyl-L-homocysteine + H(+)</text>
        <dbReference type="Rhea" id="RHEA:15197"/>
        <dbReference type="Rhea" id="RHEA-COMP:12418"/>
        <dbReference type="Rhea" id="RHEA-COMP:12419"/>
        <dbReference type="ChEBI" id="CHEBI:15378"/>
        <dbReference type="ChEBI" id="CHEBI:57856"/>
        <dbReference type="ChEBI" id="CHEBI:59789"/>
        <dbReference type="ChEBI" id="CHEBI:90615"/>
        <dbReference type="ChEBI" id="CHEBI:90616"/>
        <dbReference type="EC" id="2.1.1.72"/>
    </reaction>
</comment>
<evidence type="ECO:0000313" key="11">
    <source>
        <dbReference type="EMBL" id="MFK4000054.1"/>
    </source>
</evidence>
<feature type="domain" description="MmeI-like C-terminal" evidence="9">
    <location>
        <begin position="834"/>
        <end position="911"/>
    </location>
</feature>
<evidence type="ECO:0000256" key="4">
    <source>
        <dbReference type="ARBA" id="ARBA00047942"/>
    </source>
</evidence>
<reference evidence="11 12" key="1">
    <citation type="submission" date="2024-11" db="EMBL/GenBank/DDBJ databases">
        <title>The Natural Products Discovery Center: Release of the First 8490 Sequenced Strains for Exploring Actinobacteria Biosynthetic Diversity.</title>
        <authorList>
            <person name="Kalkreuter E."/>
            <person name="Kautsar S.A."/>
            <person name="Yang D."/>
            <person name="Bader C.D."/>
            <person name="Teijaro C.N."/>
            <person name="Fluegel L."/>
            <person name="Davis C.M."/>
            <person name="Simpson J.R."/>
            <person name="Lauterbach L."/>
            <person name="Steele A.D."/>
            <person name="Gui C."/>
            <person name="Meng S."/>
            <person name="Li G."/>
            <person name="Viehrig K."/>
            <person name="Ye F."/>
            <person name="Su P."/>
            <person name="Kiefer A.F."/>
            <person name="Nichols A."/>
            <person name="Cepeda A.J."/>
            <person name="Yan W."/>
            <person name="Fan B."/>
            <person name="Jiang Y."/>
            <person name="Adhikari A."/>
            <person name="Zheng C.-J."/>
            <person name="Schuster L."/>
            <person name="Cowan T.M."/>
            <person name="Smanski M.J."/>
            <person name="Chevrette M.G."/>
            <person name="De Carvalho L.P.S."/>
            <person name="Shen B."/>
        </authorList>
    </citation>
    <scope>NUCLEOTIDE SEQUENCE [LARGE SCALE GENOMIC DNA]</scope>
    <source>
        <strain evidence="11 12">NPDC077433</strain>
    </source>
</reference>
<dbReference type="Pfam" id="PF20465">
    <property type="entry name" value="MmeI_hel"/>
    <property type="match status" value="1"/>
</dbReference>
<dbReference type="InterPro" id="IPR029063">
    <property type="entry name" value="SAM-dependent_MTases_sf"/>
</dbReference>
<evidence type="ECO:0000259" key="7">
    <source>
        <dbReference type="Pfam" id="PF20465"/>
    </source>
</evidence>
<dbReference type="Proteomes" id="UP001620234">
    <property type="component" value="Unassembled WGS sequence"/>
</dbReference>
<accession>A0ABW8L844</accession>
<feature type="domain" description="MmeI-like DNA-methyltransferase" evidence="10">
    <location>
        <begin position="348"/>
        <end position="609"/>
    </location>
</feature>
<evidence type="ECO:0000313" key="12">
    <source>
        <dbReference type="Proteomes" id="UP001620234"/>
    </source>
</evidence>
<dbReference type="InterPro" id="IPR046817">
    <property type="entry name" value="MmeI_N"/>
</dbReference>
<evidence type="ECO:0000256" key="5">
    <source>
        <dbReference type="SAM" id="Coils"/>
    </source>
</evidence>
<keyword evidence="3" id="KW-0808">Transferase</keyword>
<dbReference type="SUPFAM" id="SSF53335">
    <property type="entry name" value="S-adenosyl-L-methionine-dependent methyltransferases"/>
    <property type="match status" value="1"/>
</dbReference>
<dbReference type="RefSeq" id="WP_404671778.1">
    <property type="nucleotide sequence ID" value="NZ_JBJDPD010000001.1"/>
</dbReference>
<dbReference type="GO" id="GO:0032259">
    <property type="term" value="P:methylation"/>
    <property type="evidence" value="ECO:0007669"/>
    <property type="project" value="UniProtKB-KW"/>
</dbReference>
<protein>
    <recommendedName>
        <fullName evidence="1">site-specific DNA-methyltransferase (adenine-specific)</fullName>
        <ecNumber evidence="1">2.1.1.72</ecNumber>
    </recommendedName>
</protein>
<dbReference type="EMBL" id="JBJDPD010000001">
    <property type="protein sequence ID" value="MFK4000054.1"/>
    <property type="molecule type" value="Genomic_DNA"/>
</dbReference>
<keyword evidence="5" id="KW-0175">Coiled coil</keyword>
<keyword evidence="2 11" id="KW-0489">Methyltransferase</keyword>
<comment type="caution">
    <text evidence="11">The sequence shown here is derived from an EMBL/GenBank/DDBJ whole genome shotgun (WGS) entry which is preliminary data.</text>
</comment>
<feature type="domain" description="MmeI-like helicase spacer" evidence="7">
    <location>
        <begin position="180"/>
        <end position="259"/>
    </location>
</feature>
<dbReference type="InterPro" id="IPR050953">
    <property type="entry name" value="N4_N6_ade-DNA_methylase"/>
</dbReference>
<dbReference type="Pfam" id="PF20473">
    <property type="entry name" value="MmeI_Mtase"/>
    <property type="match status" value="1"/>
</dbReference>
<dbReference type="Gene3D" id="3.40.50.150">
    <property type="entry name" value="Vaccinia Virus protein VP39"/>
    <property type="match status" value="1"/>
</dbReference>
<sequence>MAFNQTQFFEDLEKLTIKVLEKNKKEDFIFDFLTLLDVSKSTITSLKKKDVRFNVAANPEAGEVANKHRIYFKPIDAGQDLAKALTEVINSPIINQHKIRMVMVTDFNTVLINDTKYDETLDCDFADLYKNYHFLLPLAGLERAREYSEHPADVQASEKMGRLFDHIRKLNEFNTADDLHALNIFLTRLLFCFYAEDTGIFKADQFYDVIDRTTNIDGSDVDSVLYELFEVLDLPESSAERHAKPTHLSAFPYVNGSLFEYQFAIPEFDARTRRILLECARLSWAEINPDIFGSMFQAVIDPEQRGSLGQHYTSVSNIMKVIQPLFLDDLRKELDTVVALSNDNRHKNNKAERLDTLLKRISQIKVFDPACGSGNFLIIAYKELRKLEIDVLKAQRDLLGSNDNLLGLGFDSVVSLDNLYGIEYDDFASQIARLSLWLAEHQMNVLFEQEFGASQPMLPLKDSGHIVYGNSLRIDWNEVCPNNGSDEIYIIGNPPFGGKSKRSSSQLKDMEVVFKGFKKIKTLDYVTCWFYKGSLYIKGTNASLALVATNSINQGEQVSLLWPAIFKLGLNINFAYQTFQWKNSAKNNAGVHVVIVGLSNKNIGKNNIYTLIDDTWHKETVENISPYLVAGSNSVVESRRSSISGNSTILFGNMPYDYGNLLLNTEEKNELVLNEPSSEKWLKRIVGSDEFLNSKERWCLWLVGINNEELNSMPLVKSRVDEVKSARLGSTDKAAHKLAERPHEFRDLNNPDKYIVIPSVSSERRKYVPIGMFDKNTISSNLNHIIPNGTLFEFGILTSIIHNDWMRLVAGRLKSDYRYSGTIVYNTFPFSNATDEQKKNIENLAEAILLARASNAGMTLAELYDPDKMPEDLKQAHSTLDDAVDKLYRLQGFDNTEDRLAHLLARYEQLIEAEQQSKSKKKAQKKSK</sequence>
<evidence type="ECO:0000256" key="1">
    <source>
        <dbReference type="ARBA" id="ARBA00011900"/>
    </source>
</evidence>
<evidence type="ECO:0000256" key="3">
    <source>
        <dbReference type="ARBA" id="ARBA00022679"/>
    </source>
</evidence>
<dbReference type="PRINTS" id="PR00507">
    <property type="entry name" value="N12N6MTFRASE"/>
</dbReference>
<feature type="coiled-coil region" evidence="5">
    <location>
        <begin position="893"/>
        <end position="924"/>
    </location>
</feature>
<name>A0ABW8L844_9GAMM</name>
<dbReference type="PANTHER" id="PTHR33841:SF1">
    <property type="entry name" value="DNA METHYLTRANSFERASE A"/>
    <property type="match status" value="1"/>
</dbReference>
<evidence type="ECO:0000259" key="10">
    <source>
        <dbReference type="Pfam" id="PF20473"/>
    </source>
</evidence>
<organism evidence="11 12">
    <name type="scientific">Psychrobacter namhaensis</name>
    <dbReference type="NCBI Taxonomy" id="292734"/>
    <lineage>
        <taxon>Bacteria</taxon>
        <taxon>Pseudomonadati</taxon>
        <taxon>Pseudomonadota</taxon>
        <taxon>Gammaproteobacteria</taxon>
        <taxon>Moraxellales</taxon>
        <taxon>Moraxellaceae</taxon>
        <taxon>Psychrobacter</taxon>
    </lineage>
</organism>
<evidence type="ECO:0000259" key="8">
    <source>
        <dbReference type="Pfam" id="PF20466"/>
    </source>
</evidence>
<dbReference type="InterPro" id="IPR046816">
    <property type="entry name" value="MmeI_Mtase"/>
</dbReference>
<feature type="domain" description="MmeI-like N-terminal" evidence="6">
    <location>
        <begin position="5"/>
        <end position="169"/>
    </location>
</feature>
<gene>
    <name evidence="11" type="ORF">ACI2I3_01740</name>
</gene>
<dbReference type="InterPro" id="IPR046820">
    <property type="entry name" value="MmeI_TRD"/>
</dbReference>
<dbReference type="GO" id="GO:0008168">
    <property type="term" value="F:methyltransferase activity"/>
    <property type="evidence" value="ECO:0007669"/>
    <property type="project" value="UniProtKB-KW"/>
</dbReference>
<evidence type="ECO:0000256" key="2">
    <source>
        <dbReference type="ARBA" id="ARBA00022603"/>
    </source>
</evidence>
<evidence type="ECO:0000259" key="6">
    <source>
        <dbReference type="Pfam" id="PF20464"/>
    </source>
</evidence>
<dbReference type="Pfam" id="PF20464">
    <property type="entry name" value="MmeI_N"/>
    <property type="match status" value="1"/>
</dbReference>
<keyword evidence="12" id="KW-1185">Reference proteome</keyword>